<gene>
    <name evidence="2" type="ORF">PFISCL1PPCAC_15916</name>
</gene>
<comment type="caution">
    <text evidence="2">The sequence shown here is derived from an EMBL/GenBank/DDBJ whole genome shotgun (WGS) entry which is preliminary data.</text>
</comment>
<sequence>ESSISIVGVFEGGSDQSLSLGTLDHGDFGVGGLGLDDFGLNDGRLDVNDLGNVYIRVNLMNDGLDNGGMSVDDRLDNLGVNNGSHNLLNERRIDDVSVDMSSRSNSDRSSAPDSAPELSLGTLDD</sequence>
<evidence type="ECO:0000256" key="1">
    <source>
        <dbReference type="SAM" id="MobiDB-lite"/>
    </source>
</evidence>
<dbReference type="Proteomes" id="UP001432322">
    <property type="component" value="Unassembled WGS sequence"/>
</dbReference>
<feature type="non-terminal residue" evidence="2">
    <location>
        <position position="1"/>
    </location>
</feature>
<protein>
    <submittedName>
        <fullName evidence="2">Uncharacterized protein</fullName>
    </submittedName>
</protein>
<evidence type="ECO:0000313" key="3">
    <source>
        <dbReference type="Proteomes" id="UP001432322"/>
    </source>
</evidence>
<evidence type="ECO:0000313" key="2">
    <source>
        <dbReference type="EMBL" id="GMT24619.1"/>
    </source>
</evidence>
<organism evidence="2 3">
    <name type="scientific">Pristionchus fissidentatus</name>
    <dbReference type="NCBI Taxonomy" id="1538716"/>
    <lineage>
        <taxon>Eukaryota</taxon>
        <taxon>Metazoa</taxon>
        <taxon>Ecdysozoa</taxon>
        <taxon>Nematoda</taxon>
        <taxon>Chromadorea</taxon>
        <taxon>Rhabditida</taxon>
        <taxon>Rhabditina</taxon>
        <taxon>Diplogasteromorpha</taxon>
        <taxon>Diplogasteroidea</taxon>
        <taxon>Neodiplogasteridae</taxon>
        <taxon>Pristionchus</taxon>
    </lineage>
</organism>
<dbReference type="AlphaFoldDB" id="A0AAV5VYB9"/>
<feature type="region of interest" description="Disordered" evidence="1">
    <location>
        <begin position="91"/>
        <end position="125"/>
    </location>
</feature>
<reference evidence="2" key="1">
    <citation type="submission" date="2023-10" db="EMBL/GenBank/DDBJ databases">
        <title>Genome assembly of Pristionchus species.</title>
        <authorList>
            <person name="Yoshida K."/>
            <person name="Sommer R.J."/>
        </authorList>
    </citation>
    <scope>NUCLEOTIDE SEQUENCE</scope>
    <source>
        <strain evidence="2">RS5133</strain>
    </source>
</reference>
<name>A0AAV5VYB9_9BILA</name>
<keyword evidence="3" id="KW-1185">Reference proteome</keyword>
<proteinExistence type="predicted"/>
<dbReference type="EMBL" id="BTSY01000004">
    <property type="protein sequence ID" value="GMT24619.1"/>
    <property type="molecule type" value="Genomic_DNA"/>
</dbReference>
<accession>A0AAV5VYB9</accession>
<feature type="compositionally biased region" description="Low complexity" evidence="1">
    <location>
        <begin position="98"/>
        <end position="116"/>
    </location>
</feature>